<gene>
    <name evidence="1" type="ORF">BO66DRAFT_333514</name>
</gene>
<sequence length="73" mass="8294">MASILPLELVEQIVSWLKYESDINALARTQRFFYQTVNPMLYRHNVRLGNSSALGWGIKHGLFATVRQSVEAG</sequence>
<organism evidence="1 2">
    <name type="scientific">Aspergillus aculeatinus CBS 121060</name>
    <dbReference type="NCBI Taxonomy" id="1448322"/>
    <lineage>
        <taxon>Eukaryota</taxon>
        <taxon>Fungi</taxon>
        <taxon>Dikarya</taxon>
        <taxon>Ascomycota</taxon>
        <taxon>Pezizomycotina</taxon>
        <taxon>Eurotiomycetes</taxon>
        <taxon>Eurotiomycetidae</taxon>
        <taxon>Eurotiales</taxon>
        <taxon>Aspergillaceae</taxon>
        <taxon>Aspergillus</taxon>
        <taxon>Aspergillus subgen. Circumdati</taxon>
    </lineage>
</organism>
<dbReference type="Proteomes" id="UP000249661">
    <property type="component" value="Unassembled WGS sequence"/>
</dbReference>
<evidence type="ECO:0000313" key="2">
    <source>
        <dbReference type="Proteomes" id="UP000249661"/>
    </source>
</evidence>
<name>A0ACD1GWC6_9EURO</name>
<accession>A0ACD1GWC6</accession>
<keyword evidence="2" id="KW-1185">Reference proteome</keyword>
<protein>
    <submittedName>
        <fullName evidence="1">Uncharacterized protein</fullName>
    </submittedName>
</protein>
<reference evidence="1" key="1">
    <citation type="submission" date="2018-02" db="EMBL/GenBank/DDBJ databases">
        <title>The genomes of Aspergillus section Nigri reveals drivers in fungal speciation.</title>
        <authorList>
            <consortium name="DOE Joint Genome Institute"/>
            <person name="Vesth T.C."/>
            <person name="Nybo J."/>
            <person name="Theobald S."/>
            <person name="Brandl J."/>
            <person name="Frisvad J.C."/>
            <person name="Nielsen K.F."/>
            <person name="Lyhne E.K."/>
            <person name="Kogle M.E."/>
            <person name="Kuo A."/>
            <person name="Riley R."/>
            <person name="Clum A."/>
            <person name="Nolan M."/>
            <person name="Lipzen A."/>
            <person name="Salamov A."/>
            <person name="Henrissat B."/>
            <person name="Wiebenga A."/>
            <person name="De vries R.P."/>
            <person name="Grigoriev I.V."/>
            <person name="Mortensen U.H."/>
            <person name="Andersen M.R."/>
            <person name="Baker S.E."/>
        </authorList>
    </citation>
    <scope>NUCLEOTIDE SEQUENCE</scope>
    <source>
        <strain evidence="1">CBS 121060</strain>
    </source>
</reference>
<proteinExistence type="predicted"/>
<feature type="non-terminal residue" evidence="1">
    <location>
        <position position="73"/>
    </location>
</feature>
<dbReference type="EMBL" id="KZ824993">
    <property type="protein sequence ID" value="RAH65577.1"/>
    <property type="molecule type" value="Genomic_DNA"/>
</dbReference>
<evidence type="ECO:0000313" key="1">
    <source>
        <dbReference type="EMBL" id="RAH65577.1"/>
    </source>
</evidence>